<dbReference type="InterPro" id="IPR009057">
    <property type="entry name" value="Homeodomain-like_sf"/>
</dbReference>
<dbReference type="InterPro" id="IPR018062">
    <property type="entry name" value="HTH_AraC-typ_CS"/>
</dbReference>
<proteinExistence type="predicted"/>
<dbReference type="PANTHER" id="PTHR47893:SF1">
    <property type="entry name" value="REGULATORY PROTEIN PCHR"/>
    <property type="match status" value="1"/>
</dbReference>
<evidence type="ECO:0000256" key="3">
    <source>
        <dbReference type="ARBA" id="ARBA00023163"/>
    </source>
</evidence>
<keyword evidence="3" id="KW-0804">Transcription</keyword>
<dbReference type="GO" id="GO:0043565">
    <property type="term" value="F:sequence-specific DNA binding"/>
    <property type="evidence" value="ECO:0007669"/>
    <property type="project" value="InterPro"/>
</dbReference>
<dbReference type="EMBL" id="QRDX01000003">
    <property type="protein sequence ID" value="RED48864.1"/>
    <property type="molecule type" value="Genomic_DNA"/>
</dbReference>
<name>A0A3D9HHD8_9FLAO</name>
<dbReference type="SUPFAM" id="SSF46689">
    <property type="entry name" value="Homeodomain-like"/>
    <property type="match status" value="1"/>
</dbReference>
<dbReference type="InterPro" id="IPR053142">
    <property type="entry name" value="PchR_regulatory_protein"/>
</dbReference>
<keyword evidence="6" id="KW-1185">Reference proteome</keyword>
<dbReference type="Proteomes" id="UP000256629">
    <property type="component" value="Unassembled WGS sequence"/>
</dbReference>
<comment type="caution">
    <text evidence="5">The sequence shown here is derived from an EMBL/GenBank/DDBJ whole genome shotgun (WGS) entry which is preliminary data.</text>
</comment>
<dbReference type="RefSeq" id="WP_116040240.1">
    <property type="nucleotide sequence ID" value="NZ_QRDX01000003.1"/>
</dbReference>
<keyword evidence="2" id="KW-0238">DNA-binding</keyword>
<dbReference type="PROSITE" id="PS00041">
    <property type="entry name" value="HTH_ARAC_FAMILY_1"/>
    <property type="match status" value="1"/>
</dbReference>
<organism evidence="5 6">
    <name type="scientific">Seonamhaeicola aphaedonensis</name>
    <dbReference type="NCBI Taxonomy" id="1461338"/>
    <lineage>
        <taxon>Bacteria</taxon>
        <taxon>Pseudomonadati</taxon>
        <taxon>Bacteroidota</taxon>
        <taxon>Flavobacteriia</taxon>
        <taxon>Flavobacteriales</taxon>
        <taxon>Flavobacteriaceae</taxon>
    </lineage>
</organism>
<evidence type="ECO:0000313" key="5">
    <source>
        <dbReference type="EMBL" id="RED48864.1"/>
    </source>
</evidence>
<dbReference type="OrthoDB" id="799767at2"/>
<sequence>MSVKSVAKSTFDEINVDEGVLVLTFKNEKNVVQSATKEIDSSFIQFHFCVKGSAKFVFNQGHYMLDIYEENSLLLYNPQRELPINLQVEPNSWIVSILISIKKFHGLFSTEADHILFLNEDNKDKKYYKDGVITPSMAIVLNQLINYNLSSSIKHIYFKGKAYELLSLYFNRSEDANVEQCPFLVDEANVIKIRNAKDIIVSRMAEPPSLQELADEIGLSLKKLKEGFKQIYGDSVFSFLFDYKMEVARKLLEAGEDNVNEVGHKVGYSTASHFIAAFKKKYGTTPKKYIMSLN</sequence>
<dbReference type="PROSITE" id="PS01124">
    <property type="entry name" value="HTH_ARAC_FAMILY_2"/>
    <property type="match status" value="1"/>
</dbReference>
<keyword evidence="1" id="KW-0805">Transcription regulation</keyword>
<dbReference type="InterPro" id="IPR020449">
    <property type="entry name" value="Tscrpt_reg_AraC-type_HTH"/>
</dbReference>
<dbReference type="PANTHER" id="PTHR47893">
    <property type="entry name" value="REGULATORY PROTEIN PCHR"/>
    <property type="match status" value="1"/>
</dbReference>
<evidence type="ECO:0000313" key="6">
    <source>
        <dbReference type="Proteomes" id="UP000256629"/>
    </source>
</evidence>
<dbReference type="AlphaFoldDB" id="A0A3D9HHD8"/>
<dbReference type="GO" id="GO:0003700">
    <property type="term" value="F:DNA-binding transcription factor activity"/>
    <property type="evidence" value="ECO:0007669"/>
    <property type="project" value="InterPro"/>
</dbReference>
<evidence type="ECO:0000256" key="2">
    <source>
        <dbReference type="ARBA" id="ARBA00023125"/>
    </source>
</evidence>
<gene>
    <name evidence="5" type="ORF">DFQ02_103195</name>
</gene>
<evidence type="ECO:0000259" key="4">
    <source>
        <dbReference type="PROSITE" id="PS01124"/>
    </source>
</evidence>
<dbReference type="Pfam" id="PF12833">
    <property type="entry name" value="HTH_18"/>
    <property type="match status" value="1"/>
</dbReference>
<protein>
    <submittedName>
        <fullName evidence="5">AraC family transcriptional regulator</fullName>
    </submittedName>
</protein>
<dbReference type="PRINTS" id="PR00032">
    <property type="entry name" value="HTHARAC"/>
</dbReference>
<evidence type="ECO:0000256" key="1">
    <source>
        <dbReference type="ARBA" id="ARBA00023015"/>
    </source>
</evidence>
<dbReference type="SMART" id="SM00342">
    <property type="entry name" value="HTH_ARAC"/>
    <property type="match status" value="1"/>
</dbReference>
<accession>A0A3D9HHD8</accession>
<reference evidence="5 6" key="1">
    <citation type="submission" date="2018-07" db="EMBL/GenBank/DDBJ databases">
        <title>Genomic Encyclopedia of Type Strains, Phase III (KMG-III): the genomes of soil and plant-associated and newly described type strains.</title>
        <authorList>
            <person name="Whitman W."/>
        </authorList>
    </citation>
    <scope>NUCLEOTIDE SEQUENCE [LARGE SCALE GENOMIC DNA]</scope>
    <source>
        <strain evidence="5 6">CECT 8487</strain>
    </source>
</reference>
<dbReference type="Gene3D" id="1.10.10.60">
    <property type="entry name" value="Homeodomain-like"/>
    <property type="match status" value="1"/>
</dbReference>
<feature type="domain" description="HTH araC/xylS-type" evidence="4">
    <location>
        <begin position="194"/>
        <end position="292"/>
    </location>
</feature>
<dbReference type="InterPro" id="IPR018060">
    <property type="entry name" value="HTH_AraC"/>
</dbReference>